<dbReference type="AlphaFoldDB" id="A0A022RID2"/>
<dbReference type="SUPFAM" id="SSF47699">
    <property type="entry name" value="Bifunctional inhibitor/lipid-transfer protein/seed storage 2S albumin"/>
    <property type="match status" value="1"/>
</dbReference>
<dbReference type="eggNOG" id="ENOG502S410">
    <property type="taxonomic scope" value="Eukaryota"/>
</dbReference>
<comment type="subcellular location">
    <subcellularLocation>
        <location evidence="1">Cell membrane</location>
        <topology evidence="1">Lipid-anchor</topology>
        <topology evidence="1">GPI-anchor</topology>
    </subcellularLocation>
</comment>
<sequence length="121" mass="13080">QVQRQQCMNQLQPCTNYLNNDKNPSESCCQNLDYVIKYMPECLCSMMSVQGANKAEQAGVNVAQAQTLPGRCGQHINPIGCVTGTPDKRSKNSAPESSDSVSISSSFTIVFVSAIAIFVTL</sequence>
<evidence type="ECO:0000256" key="4">
    <source>
        <dbReference type="ARBA" id="ARBA00022622"/>
    </source>
</evidence>
<keyword evidence="9" id="KW-0812">Transmembrane</keyword>
<keyword evidence="4" id="KW-0336">GPI-anchor</keyword>
<evidence type="ECO:0000256" key="2">
    <source>
        <dbReference type="ARBA" id="ARBA00009748"/>
    </source>
</evidence>
<dbReference type="InterPro" id="IPR043325">
    <property type="entry name" value="LTSS"/>
</dbReference>
<evidence type="ECO:0000256" key="6">
    <source>
        <dbReference type="ARBA" id="ARBA00023157"/>
    </source>
</evidence>
<keyword evidence="12" id="KW-1185">Reference proteome</keyword>
<evidence type="ECO:0000313" key="12">
    <source>
        <dbReference type="Proteomes" id="UP000030748"/>
    </source>
</evidence>
<dbReference type="Proteomes" id="UP000030748">
    <property type="component" value="Unassembled WGS sequence"/>
</dbReference>
<evidence type="ECO:0000256" key="1">
    <source>
        <dbReference type="ARBA" id="ARBA00004609"/>
    </source>
</evidence>
<evidence type="ECO:0000256" key="3">
    <source>
        <dbReference type="ARBA" id="ARBA00022475"/>
    </source>
</evidence>
<dbReference type="InterPro" id="IPR016140">
    <property type="entry name" value="Bifunc_inhib/LTP/seed_store"/>
</dbReference>
<evidence type="ECO:0000259" key="10">
    <source>
        <dbReference type="Pfam" id="PF14368"/>
    </source>
</evidence>
<keyword evidence="6" id="KW-1015">Disulfide bond</keyword>
<organism evidence="11 12">
    <name type="scientific">Erythranthe guttata</name>
    <name type="common">Yellow monkey flower</name>
    <name type="synonym">Mimulus guttatus</name>
    <dbReference type="NCBI Taxonomy" id="4155"/>
    <lineage>
        <taxon>Eukaryota</taxon>
        <taxon>Viridiplantae</taxon>
        <taxon>Streptophyta</taxon>
        <taxon>Embryophyta</taxon>
        <taxon>Tracheophyta</taxon>
        <taxon>Spermatophyta</taxon>
        <taxon>Magnoliopsida</taxon>
        <taxon>eudicotyledons</taxon>
        <taxon>Gunneridae</taxon>
        <taxon>Pentapetalae</taxon>
        <taxon>asterids</taxon>
        <taxon>lamiids</taxon>
        <taxon>Lamiales</taxon>
        <taxon>Phrymaceae</taxon>
        <taxon>Erythranthe</taxon>
    </lineage>
</organism>
<keyword evidence="3" id="KW-1003">Cell membrane</keyword>
<feature type="transmembrane region" description="Helical" evidence="9">
    <location>
        <begin position="101"/>
        <end position="119"/>
    </location>
</feature>
<dbReference type="CDD" id="cd00010">
    <property type="entry name" value="AAI_LTSS"/>
    <property type="match status" value="1"/>
</dbReference>
<evidence type="ECO:0000256" key="7">
    <source>
        <dbReference type="ARBA" id="ARBA00023180"/>
    </source>
</evidence>
<keyword evidence="7" id="KW-0325">Glycoprotein</keyword>
<dbReference type="PANTHER" id="PTHR33044">
    <property type="entry name" value="BIFUNCTIONAL INHIBITOR/LIPID-TRANSFER PROTEIN/SEED STORAGE 2S ALBUMIN SUPERFAMILY PROTEIN-RELATED"/>
    <property type="match status" value="1"/>
</dbReference>
<dbReference type="InterPro" id="IPR036312">
    <property type="entry name" value="Bifun_inhib/LTP/seed_sf"/>
</dbReference>
<feature type="domain" description="Bifunctional inhibitor/plant lipid transfer protein/seed storage helical" evidence="10">
    <location>
        <begin position="4"/>
        <end position="81"/>
    </location>
</feature>
<name>A0A022RID2_ERYGU</name>
<dbReference type="EMBL" id="KI630443">
    <property type="protein sequence ID" value="EYU39498.1"/>
    <property type="molecule type" value="Genomic_DNA"/>
</dbReference>
<gene>
    <name evidence="11" type="ORF">MIMGU_mgv1a020635mg</name>
</gene>
<protein>
    <recommendedName>
        <fullName evidence="10">Bifunctional inhibitor/plant lipid transfer protein/seed storage helical domain-containing protein</fullName>
    </recommendedName>
</protein>
<evidence type="ECO:0000256" key="8">
    <source>
        <dbReference type="ARBA" id="ARBA00023288"/>
    </source>
</evidence>
<feature type="non-terminal residue" evidence="11">
    <location>
        <position position="1"/>
    </location>
</feature>
<dbReference type="GO" id="GO:0005886">
    <property type="term" value="C:plasma membrane"/>
    <property type="evidence" value="ECO:0007669"/>
    <property type="project" value="UniProtKB-SubCell"/>
</dbReference>
<keyword evidence="9" id="KW-1133">Transmembrane helix</keyword>
<keyword evidence="5" id="KW-0732">Signal</keyword>
<dbReference type="STRING" id="4155.A0A022RID2"/>
<dbReference type="Pfam" id="PF14368">
    <property type="entry name" value="LTP_2"/>
    <property type="match status" value="1"/>
</dbReference>
<dbReference type="GO" id="GO:0098552">
    <property type="term" value="C:side of membrane"/>
    <property type="evidence" value="ECO:0007669"/>
    <property type="project" value="UniProtKB-KW"/>
</dbReference>
<accession>A0A022RID2</accession>
<keyword evidence="8" id="KW-0449">Lipoprotein</keyword>
<evidence type="ECO:0000256" key="5">
    <source>
        <dbReference type="ARBA" id="ARBA00022729"/>
    </source>
</evidence>
<evidence type="ECO:0000313" key="11">
    <source>
        <dbReference type="EMBL" id="EYU39498.1"/>
    </source>
</evidence>
<evidence type="ECO:0000256" key="9">
    <source>
        <dbReference type="SAM" id="Phobius"/>
    </source>
</evidence>
<keyword evidence="9" id="KW-0472">Membrane</keyword>
<reference evidence="11 12" key="1">
    <citation type="journal article" date="2013" name="Proc. Natl. Acad. Sci. U.S.A.">
        <title>Fine-scale variation in meiotic recombination in Mimulus inferred from population shotgun sequencing.</title>
        <authorList>
            <person name="Hellsten U."/>
            <person name="Wright K.M."/>
            <person name="Jenkins J."/>
            <person name="Shu S."/>
            <person name="Yuan Y."/>
            <person name="Wessler S.R."/>
            <person name="Schmutz J."/>
            <person name="Willis J.H."/>
            <person name="Rokhsar D.S."/>
        </authorList>
    </citation>
    <scope>NUCLEOTIDE SEQUENCE [LARGE SCALE GENOMIC DNA]</scope>
    <source>
        <strain evidence="12">cv. DUN x IM62</strain>
    </source>
</reference>
<comment type="similarity">
    <text evidence="2">Belongs to the plant LTP family.</text>
</comment>
<proteinExistence type="inferred from homology"/>
<dbReference type="Gene3D" id="1.10.110.10">
    <property type="entry name" value="Plant lipid-transfer and hydrophobic proteins"/>
    <property type="match status" value="1"/>
</dbReference>